<evidence type="ECO:0000313" key="1">
    <source>
        <dbReference type="EMBL" id="KAK7855452.1"/>
    </source>
</evidence>
<dbReference type="Proteomes" id="UP000237347">
    <property type="component" value="Unassembled WGS sequence"/>
</dbReference>
<comment type="caution">
    <text evidence="1">The sequence shown here is derived from an EMBL/GenBank/DDBJ whole genome shotgun (WGS) entry which is preliminary data.</text>
</comment>
<keyword evidence="2" id="KW-1185">Reference proteome</keyword>
<dbReference type="GO" id="GO:0003723">
    <property type="term" value="F:RNA binding"/>
    <property type="evidence" value="ECO:0007669"/>
    <property type="project" value="InterPro"/>
</dbReference>
<dbReference type="Pfam" id="PF20431">
    <property type="entry name" value="E_motif"/>
    <property type="match status" value="1"/>
</dbReference>
<gene>
    <name evidence="1" type="primary">PCMP-H12_3</name>
    <name evidence="1" type="ORF">CFP56_027779</name>
</gene>
<dbReference type="EMBL" id="PKMF04000045">
    <property type="protein sequence ID" value="KAK7855452.1"/>
    <property type="molecule type" value="Genomic_DNA"/>
</dbReference>
<reference evidence="1 2" key="1">
    <citation type="journal article" date="2018" name="Sci. Data">
        <title>The draft genome sequence of cork oak.</title>
        <authorList>
            <person name="Ramos A.M."/>
            <person name="Usie A."/>
            <person name="Barbosa P."/>
            <person name="Barros P.M."/>
            <person name="Capote T."/>
            <person name="Chaves I."/>
            <person name="Simoes F."/>
            <person name="Abreu I."/>
            <person name="Carrasquinho I."/>
            <person name="Faro C."/>
            <person name="Guimaraes J.B."/>
            <person name="Mendonca D."/>
            <person name="Nobrega F."/>
            <person name="Rodrigues L."/>
            <person name="Saibo N.J.M."/>
            <person name="Varela M.C."/>
            <person name="Egas C."/>
            <person name="Matos J."/>
            <person name="Miguel C.M."/>
            <person name="Oliveira M.M."/>
            <person name="Ricardo C.P."/>
            <person name="Goncalves S."/>
        </authorList>
    </citation>
    <scope>NUCLEOTIDE SEQUENCE [LARGE SCALE GENOMIC DNA]</scope>
    <source>
        <strain evidence="2">cv. HL8</strain>
    </source>
</reference>
<dbReference type="GO" id="GO:0009451">
    <property type="term" value="P:RNA modification"/>
    <property type="evidence" value="ECO:0007669"/>
    <property type="project" value="InterPro"/>
</dbReference>
<evidence type="ECO:0000313" key="2">
    <source>
        <dbReference type="Proteomes" id="UP000237347"/>
    </source>
</evidence>
<name>A0AAW0LUY6_QUESU</name>
<proteinExistence type="predicted"/>
<dbReference type="AlphaFoldDB" id="A0AAW0LUY6"/>
<dbReference type="InterPro" id="IPR046960">
    <property type="entry name" value="PPR_At4g14850-like_plant"/>
</dbReference>
<sequence length="101" mass="11475">MNLVKLAAKKFFELEPENPGKYVILSNAYATSGFWENAAEVRAVMRESGIIKEPGYSRIEVQNGSQFFFKGDKQSKELYELIREMTCILKDAGYVPDLSDN</sequence>
<dbReference type="PANTHER" id="PTHR47926:SF347">
    <property type="entry name" value="PENTATRICOPEPTIDE REPEAT-CONTAINING PROTEIN"/>
    <property type="match status" value="1"/>
</dbReference>
<dbReference type="PANTHER" id="PTHR47926">
    <property type="entry name" value="PENTATRICOPEPTIDE REPEAT-CONTAINING PROTEIN"/>
    <property type="match status" value="1"/>
</dbReference>
<accession>A0AAW0LUY6</accession>
<dbReference type="InterPro" id="IPR046848">
    <property type="entry name" value="E_motif"/>
</dbReference>
<organism evidence="1 2">
    <name type="scientific">Quercus suber</name>
    <name type="common">Cork oak</name>
    <dbReference type="NCBI Taxonomy" id="58331"/>
    <lineage>
        <taxon>Eukaryota</taxon>
        <taxon>Viridiplantae</taxon>
        <taxon>Streptophyta</taxon>
        <taxon>Embryophyta</taxon>
        <taxon>Tracheophyta</taxon>
        <taxon>Spermatophyta</taxon>
        <taxon>Magnoliopsida</taxon>
        <taxon>eudicotyledons</taxon>
        <taxon>Gunneridae</taxon>
        <taxon>Pentapetalae</taxon>
        <taxon>rosids</taxon>
        <taxon>fabids</taxon>
        <taxon>Fagales</taxon>
        <taxon>Fagaceae</taxon>
        <taxon>Quercus</taxon>
    </lineage>
</organism>
<protein>
    <submittedName>
        <fullName evidence="1">Pentatricopeptide repeat-containing protein</fullName>
    </submittedName>
</protein>